<evidence type="ECO:0000313" key="14">
    <source>
        <dbReference type="Proteomes" id="UP000677054"/>
    </source>
</evidence>
<evidence type="ECO:0000256" key="7">
    <source>
        <dbReference type="ARBA" id="ARBA00023136"/>
    </source>
</evidence>
<evidence type="ECO:0000256" key="6">
    <source>
        <dbReference type="ARBA" id="ARBA00022989"/>
    </source>
</evidence>
<keyword evidence="14" id="KW-1185">Reference proteome</keyword>
<dbReference type="EMBL" id="LR900038">
    <property type="protein sequence ID" value="CAD7243898.1"/>
    <property type="molecule type" value="Genomic_DNA"/>
</dbReference>
<evidence type="ECO:0000259" key="12">
    <source>
        <dbReference type="PROSITE" id="PS50866"/>
    </source>
</evidence>
<reference evidence="13" key="1">
    <citation type="submission" date="2020-11" db="EMBL/GenBank/DDBJ databases">
        <authorList>
            <person name="Tran Van P."/>
        </authorList>
    </citation>
    <scope>NUCLEOTIDE SEQUENCE</scope>
</reference>
<dbReference type="OrthoDB" id="62956at2759"/>
<dbReference type="SMART" id="SM01190">
    <property type="entry name" value="EMP24_GP25L"/>
    <property type="match status" value="1"/>
</dbReference>
<dbReference type="InterPro" id="IPR009038">
    <property type="entry name" value="GOLD_dom"/>
</dbReference>
<feature type="signal peptide" evidence="11">
    <location>
        <begin position="1"/>
        <end position="41"/>
    </location>
</feature>
<evidence type="ECO:0000256" key="11">
    <source>
        <dbReference type="SAM" id="SignalP"/>
    </source>
</evidence>
<dbReference type="InterPro" id="IPR015720">
    <property type="entry name" value="Emp24-like"/>
</dbReference>
<dbReference type="AlphaFoldDB" id="A0A7R9A2P7"/>
<feature type="domain" description="GOLD" evidence="12">
    <location>
        <begin position="53"/>
        <end position="137"/>
    </location>
</feature>
<accession>A0A7R9A2P7</accession>
<evidence type="ECO:0000256" key="1">
    <source>
        <dbReference type="ARBA" id="ARBA00004479"/>
    </source>
</evidence>
<evidence type="ECO:0000313" key="13">
    <source>
        <dbReference type="EMBL" id="CAD7243898.1"/>
    </source>
</evidence>
<feature type="chain" id="PRO_5036209636" description="GOLD domain-containing protein" evidence="11">
    <location>
        <begin position="42"/>
        <end position="235"/>
    </location>
</feature>
<evidence type="ECO:0000256" key="2">
    <source>
        <dbReference type="ARBA" id="ARBA00007104"/>
    </source>
</evidence>
<keyword evidence="4 9" id="KW-0812">Transmembrane</keyword>
<evidence type="ECO:0000256" key="9">
    <source>
        <dbReference type="RuleBase" id="RU003827"/>
    </source>
</evidence>
<keyword evidence="5 11" id="KW-0732">Signal</keyword>
<keyword evidence="6 10" id="KW-1133">Transmembrane helix</keyword>
<evidence type="ECO:0000256" key="5">
    <source>
        <dbReference type="ARBA" id="ARBA00022729"/>
    </source>
</evidence>
<dbReference type="Pfam" id="PF01105">
    <property type="entry name" value="EMP24_GP25L"/>
    <property type="match status" value="1"/>
</dbReference>
<name>A0A7R9A2P7_9CRUS</name>
<dbReference type="Proteomes" id="UP000677054">
    <property type="component" value="Unassembled WGS sequence"/>
</dbReference>
<feature type="transmembrane region" description="Helical" evidence="10">
    <location>
        <begin position="195"/>
        <end position="221"/>
    </location>
</feature>
<keyword evidence="3" id="KW-0217">Developmental protein</keyword>
<evidence type="ECO:0000256" key="8">
    <source>
        <dbReference type="ARBA" id="ARBA00037847"/>
    </source>
</evidence>
<organism evidence="13">
    <name type="scientific">Darwinula stevensoni</name>
    <dbReference type="NCBI Taxonomy" id="69355"/>
    <lineage>
        <taxon>Eukaryota</taxon>
        <taxon>Metazoa</taxon>
        <taxon>Ecdysozoa</taxon>
        <taxon>Arthropoda</taxon>
        <taxon>Crustacea</taxon>
        <taxon>Oligostraca</taxon>
        <taxon>Ostracoda</taxon>
        <taxon>Podocopa</taxon>
        <taxon>Podocopida</taxon>
        <taxon>Darwinulocopina</taxon>
        <taxon>Darwinuloidea</taxon>
        <taxon>Darwinulidae</taxon>
        <taxon>Darwinula</taxon>
    </lineage>
</organism>
<evidence type="ECO:0000256" key="10">
    <source>
        <dbReference type="SAM" id="Phobius"/>
    </source>
</evidence>
<evidence type="ECO:0000256" key="4">
    <source>
        <dbReference type="ARBA" id="ARBA00022692"/>
    </source>
</evidence>
<dbReference type="PROSITE" id="PS50866">
    <property type="entry name" value="GOLD"/>
    <property type="match status" value="1"/>
</dbReference>
<comment type="subcellular location">
    <subcellularLocation>
        <location evidence="8">Endomembrane system</location>
        <topology evidence="8">Single-pass membrane protein</topology>
    </subcellularLocation>
    <subcellularLocation>
        <location evidence="1 9">Membrane</location>
        <topology evidence="1 9">Single-pass type I membrane protein</topology>
    </subcellularLocation>
</comment>
<keyword evidence="7 10" id="KW-0472">Membrane</keyword>
<evidence type="ECO:0000256" key="3">
    <source>
        <dbReference type="ARBA" id="ARBA00022473"/>
    </source>
</evidence>
<comment type="similarity">
    <text evidence="2 9">Belongs to the EMP24/GP25L family.</text>
</comment>
<dbReference type="GO" id="GO:0012505">
    <property type="term" value="C:endomembrane system"/>
    <property type="evidence" value="ECO:0007669"/>
    <property type="project" value="UniProtKB-SubCell"/>
</dbReference>
<dbReference type="GO" id="GO:0016020">
    <property type="term" value="C:membrane"/>
    <property type="evidence" value="ECO:0007669"/>
    <property type="project" value="UniProtKB-SubCell"/>
</dbReference>
<proteinExistence type="inferred from homology"/>
<dbReference type="InterPro" id="IPR036598">
    <property type="entry name" value="GOLD_dom_sf"/>
</dbReference>
<protein>
    <recommendedName>
        <fullName evidence="12">GOLD domain-containing protein</fullName>
    </recommendedName>
</protein>
<dbReference type="SUPFAM" id="SSF101576">
    <property type="entry name" value="Supernatant protein factor (SPF), C-terminal domain"/>
    <property type="match status" value="1"/>
</dbReference>
<dbReference type="EMBL" id="CAJPEV010000521">
    <property type="protein sequence ID" value="CAG0886088.1"/>
    <property type="molecule type" value="Genomic_DNA"/>
</dbReference>
<gene>
    <name evidence="13" type="ORF">DSTB1V02_LOCUS3805</name>
</gene>
<dbReference type="PANTHER" id="PTHR22811">
    <property type="entry name" value="TRANSMEMBRANE EMP24 DOMAIN-CONTAINING PROTEIN"/>
    <property type="match status" value="1"/>
</dbReference>
<sequence length="235" mass="27190">MLTSVWLLLRTMLPLNMCNKVMWQWWTLLGLLFMCSLGVQCVELTFELPDNAKECLYEHVEKGTKAILEYQVLVVTGGHYDVDAKVVAPNKQILYNEVKKQFDSFEWVADMTGDYAACFSNEFSTFSHKLLYIDFQVGEEKPLEGLPEHHTAMTQMESSSQVIHENLNSVIDYQTHHRLREAQGRKRAEDLNERVLWWSIGVTFAILVIVIGQVFVLRSFFSEKKPSEMMNHGFS</sequence>